<dbReference type="InterPro" id="IPR010989">
    <property type="entry name" value="SNARE"/>
</dbReference>
<evidence type="ECO:0000256" key="8">
    <source>
        <dbReference type="ARBA" id="ARBA00023136"/>
    </source>
</evidence>
<dbReference type="Gene3D" id="3.80.10.10">
    <property type="entry name" value="Ribonuclease Inhibitor"/>
    <property type="match status" value="1"/>
</dbReference>
<dbReference type="GO" id="GO:0005484">
    <property type="term" value="F:SNAP receptor activity"/>
    <property type="evidence" value="ECO:0007669"/>
    <property type="project" value="TreeGrafter"/>
</dbReference>
<dbReference type="GO" id="GO:0031201">
    <property type="term" value="C:SNARE complex"/>
    <property type="evidence" value="ECO:0007669"/>
    <property type="project" value="TreeGrafter"/>
</dbReference>
<dbReference type="GO" id="GO:0048280">
    <property type="term" value="P:vesicle fusion with Golgi apparatus"/>
    <property type="evidence" value="ECO:0007669"/>
    <property type="project" value="TreeGrafter"/>
</dbReference>
<evidence type="ECO:0000256" key="3">
    <source>
        <dbReference type="ARBA" id="ARBA00022448"/>
    </source>
</evidence>
<dbReference type="InterPro" id="IPR032675">
    <property type="entry name" value="LRR_dom_sf"/>
</dbReference>
<dbReference type="InterPro" id="IPR038407">
    <property type="entry name" value="v-SNARE_N_sf"/>
</dbReference>
<evidence type="ECO:0000256" key="5">
    <source>
        <dbReference type="ARBA" id="ARBA00022927"/>
    </source>
</evidence>
<evidence type="ECO:0000256" key="4">
    <source>
        <dbReference type="ARBA" id="ARBA00022692"/>
    </source>
</evidence>
<sequence>MDPTPTTLFDAYYQDYEHIIESVRNKLEKQVQEQHGEQRKATLRKVEIELDEADDIISQIEIEVQGIPVSIRPQYAARLKQAKIDLNRLKRLAKDTHAKASRGDLLGGRFGASRSDDPYRDEEQNERTRLLAGNQTLGDGQRRLGDATRIALETEALGADILRDLGTQRETIQHSRDMLNTADTSLDRASGTIKKMIRDPSNEFDDVIDLEDSDNLSRGLHDLLRSGQAPSTNELLYIHRILPSIDESVANLTTEIRRLQEILSAVLKKREAILSLGGSIRRLPPEVLSTILVFAAAMNGGELLQDKKWKSAGLKLGAVCSHWRNVVLGTPKVWDIVSLGVDQQPESSELKEWVYHRLESYLSRSRGTSVSLKLFDRFGYYSVWITDRNEQLGSLMKALLPRVRRLQLTHIVPDVFLRCYAGFLDNVQVLQIPGYSTSVAPIGGDGHRLLNVIGQAVPNLRHLIFQDSVYFTRPVEETTFAFHNITSLMFRSYYRRELDTLLAVVQRCENLNQFHLTTQMSGGSWFAMNNGGTFGEICVLNQPKPARFEFSKLSQLEFCIEYGRDFIEDSIDCCIRFFDGFTAPSLTSLSIDVKATTYLSGGAPDNLCVAIEEFIQRSNGSGLHHLHLDALLHDHHLASILSRTPELRKLVLLGVSNATHGPYLSGQQDRAPWLPSSNVYSSSWTITLGLLQRLTLSNGHSGRVQPSGCSPLVPKLRDLRFSIDRAWSPEHMSAFKDMLESRMPILRSAVLNVADFVNVGLLKELCRLQSAGLAVRVKETLNVGAGYNSIQSQFVLDYGRERGPKLEDDKTTSLAQLEGCVPLSFEDIAQDYITTESSTFDWDSV</sequence>
<dbReference type="PANTHER" id="PTHR21230:SF26">
    <property type="entry name" value="VESICLE TRANSPORT THROUGH INTERACTION WITH T-SNARES HOMOLOG 1A"/>
    <property type="match status" value="1"/>
</dbReference>
<evidence type="ECO:0000313" key="13">
    <source>
        <dbReference type="Proteomes" id="UP001383192"/>
    </source>
</evidence>
<dbReference type="Proteomes" id="UP001383192">
    <property type="component" value="Unassembled WGS sequence"/>
</dbReference>
<comment type="caution">
    <text evidence="12">The sequence shown here is derived from an EMBL/GenBank/DDBJ whole genome shotgun (WGS) entry which is preliminary data.</text>
</comment>
<keyword evidence="7 9" id="KW-0175">Coiled coil</keyword>
<keyword evidence="5" id="KW-0653">Protein transport</keyword>
<protein>
    <submittedName>
        <fullName evidence="12">t-SNARE VTI1</fullName>
    </submittedName>
</protein>
<evidence type="ECO:0000256" key="7">
    <source>
        <dbReference type="ARBA" id="ARBA00023054"/>
    </source>
</evidence>
<evidence type="ECO:0000256" key="9">
    <source>
        <dbReference type="SAM" id="Coils"/>
    </source>
</evidence>
<dbReference type="GO" id="GO:0005794">
    <property type="term" value="C:Golgi apparatus"/>
    <property type="evidence" value="ECO:0007669"/>
    <property type="project" value="TreeGrafter"/>
</dbReference>
<accession>A0AAW0CL78</accession>
<feature type="region of interest" description="Disordered" evidence="10">
    <location>
        <begin position="104"/>
        <end position="128"/>
    </location>
</feature>
<dbReference type="SUPFAM" id="SSF58038">
    <property type="entry name" value="SNARE fusion complex"/>
    <property type="match status" value="1"/>
</dbReference>
<dbReference type="CDD" id="cd15862">
    <property type="entry name" value="SNARE_Vti1"/>
    <property type="match status" value="1"/>
</dbReference>
<dbReference type="AlphaFoldDB" id="A0AAW0CL78"/>
<comment type="subcellular location">
    <subcellularLocation>
        <location evidence="1">Membrane</location>
        <topology evidence="1">Single-pass type IV membrane protein</topology>
    </subcellularLocation>
</comment>
<dbReference type="SUPFAM" id="SSF52047">
    <property type="entry name" value="RNI-like"/>
    <property type="match status" value="1"/>
</dbReference>
<dbReference type="GO" id="GO:0006891">
    <property type="term" value="P:intra-Golgi vesicle-mediated transport"/>
    <property type="evidence" value="ECO:0007669"/>
    <property type="project" value="TreeGrafter"/>
</dbReference>
<evidence type="ECO:0000313" key="12">
    <source>
        <dbReference type="EMBL" id="KAK7038725.1"/>
    </source>
</evidence>
<dbReference type="GO" id="GO:0005829">
    <property type="term" value="C:cytosol"/>
    <property type="evidence" value="ECO:0007669"/>
    <property type="project" value="GOC"/>
</dbReference>
<dbReference type="InterPro" id="IPR000727">
    <property type="entry name" value="T_SNARE_dom"/>
</dbReference>
<reference evidence="12 13" key="1">
    <citation type="submission" date="2024-01" db="EMBL/GenBank/DDBJ databases">
        <title>A draft genome for a cacao thread blight-causing isolate of Paramarasmius palmivorus.</title>
        <authorList>
            <person name="Baruah I.K."/>
            <person name="Bukari Y."/>
            <person name="Amoako-Attah I."/>
            <person name="Meinhardt L.W."/>
            <person name="Bailey B.A."/>
            <person name="Cohen S.P."/>
        </authorList>
    </citation>
    <scope>NUCLEOTIDE SEQUENCE [LARGE SCALE GENOMIC DNA]</scope>
    <source>
        <strain evidence="12 13">GH-12</strain>
    </source>
</reference>
<evidence type="ECO:0000256" key="10">
    <source>
        <dbReference type="SAM" id="MobiDB-lite"/>
    </source>
</evidence>
<dbReference type="GO" id="GO:0000149">
    <property type="term" value="F:SNARE binding"/>
    <property type="evidence" value="ECO:0007669"/>
    <property type="project" value="TreeGrafter"/>
</dbReference>
<name>A0AAW0CL78_9AGAR</name>
<organism evidence="12 13">
    <name type="scientific">Paramarasmius palmivorus</name>
    <dbReference type="NCBI Taxonomy" id="297713"/>
    <lineage>
        <taxon>Eukaryota</taxon>
        <taxon>Fungi</taxon>
        <taxon>Dikarya</taxon>
        <taxon>Basidiomycota</taxon>
        <taxon>Agaricomycotina</taxon>
        <taxon>Agaricomycetes</taxon>
        <taxon>Agaricomycetidae</taxon>
        <taxon>Agaricales</taxon>
        <taxon>Marasmiineae</taxon>
        <taxon>Marasmiaceae</taxon>
        <taxon>Paramarasmius</taxon>
    </lineage>
</organism>
<dbReference type="PANTHER" id="PTHR21230">
    <property type="entry name" value="VESICLE TRANSPORT V-SNARE PROTEIN VTI1-RELATED"/>
    <property type="match status" value="1"/>
</dbReference>
<dbReference type="Gene3D" id="1.20.5.110">
    <property type="match status" value="1"/>
</dbReference>
<dbReference type="Gene3D" id="1.20.58.400">
    <property type="entry name" value="t-snare proteins"/>
    <property type="match status" value="1"/>
</dbReference>
<evidence type="ECO:0000256" key="1">
    <source>
        <dbReference type="ARBA" id="ARBA00004211"/>
    </source>
</evidence>
<keyword evidence="4" id="KW-0812">Transmembrane</keyword>
<evidence type="ECO:0000256" key="6">
    <source>
        <dbReference type="ARBA" id="ARBA00022989"/>
    </source>
</evidence>
<keyword evidence="8" id="KW-0472">Membrane</keyword>
<dbReference type="GO" id="GO:0005789">
    <property type="term" value="C:endoplasmic reticulum membrane"/>
    <property type="evidence" value="ECO:0007669"/>
    <property type="project" value="TreeGrafter"/>
</dbReference>
<dbReference type="SMART" id="SM00397">
    <property type="entry name" value="t_SNARE"/>
    <property type="match status" value="1"/>
</dbReference>
<dbReference type="EMBL" id="JAYKXP010000043">
    <property type="protein sequence ID" value="KAK7038725.1"/>
    <property type="molecule type" value="Genomic_DNA"/>
</dbReference>
<evidence type="ECO:0000256" key="2">
    <source>
        <dbReference type="ARBA" id="ARBA00006108"/>
    </source>
</evidence>
<feature type="compositionally biased region" description="Basic and acidic residues" evidence="10">
    <location>
        <begin position="114"/>
        <end position="128"/>
    </location>
</feature>
<dbReference type="GO" id="GO:0006896">
    <property type="term" value="P:Golgi to vacuole transport"/>
    <property type="evidence" value="ECO:0007669"/>
    <property type="project" value="TreeGrafter"/>
</dbReference>
<keyword evidence="6" id="KW-1133">Transmembrane helix</keyword>
<feature type="coiled-coil region" evidence="9">
    <location>
        <begin position="13"/>
        <end position="99"/>
    </location>
</feature>
<dbReference type="FunFam" id="1.20.5.110:FF:000002">
    <property type="entry name" value="Vesicle transport through interaction with t-SNAREsB"/>
    <property type="match status" value="1"/>
</dbReference>
<comment type="similarity">
    <text evidence="2">Belongs to the VTI1 family.</text>
</comment>
<evidence type="ECO:0000259" key="11">
    <source>
        <dbReference type="SMART" id="SM00397"/>
    </source>
</evidence>
<dbReference type="GO" id="GO:0006886">
    <property type="term" value="P:intracellular protein transport"/>
    <property type="evidence" value="ECO:0007669"/>
    <property type="project" value="InterPro"/>
</dbReference>
<dbReference type="GO" id="GO:0012507">
    <property type="term" value="C:ER to Golgi transport vesicle membrane"/>
    <property type="evidence" value="ECO:0007669"/>
    <property type="project" value="TreeGrafter"/>
</dbReference>
<dbReference type="SUPFAM" id="SSF47661">
    <property type="entry name" value="t-snare proteins"/>
    <property type="match status" value="1"/>
</dbReference>
<keyword evidence="3" id="KW-0813">Transport</keyword>
<gene>
    <name evidence="12" type="primary">vti1_2</name>
    <name evidence="12" type="ORF">VNI00_010609</name>
</gene>
<dbReference type="InterPro" id="IPR007705">
    <property type="entry name" value="Vesicle_trsprt_v-SNARE_N"/>
</dbReference>
<proteinExistence type="inferred from homology"/>
<keyword evidence="13" id="KW-1185">Reference proteome</keyword>
<dbReference type="Pfam" id="PF05008">
    <property type="entry name" value="V-SNARE"/>
    <property type="match status" value="1"/>
</dbReference>
<dbReference type="GO" id="GO:0031902">
    <property type="term" value="C:late endosome membrane"/>
    <property type="evidence" value="ECO:0007669"/>
    <property type="project" value="TreeGrafter"/>
</dbReference>
<dbReference type="Pfam" id="PF12352">
    <property type="entry name" value="V-SNARE_C"/>
    <property type="match status" value="1"/>
</dbReference>
<dbReference type="GO" id="GO:0016236">
    <property type="term" value="P:macroautophagy"/>
    <property type="evidence" value="ECO:0007669"/>
    <property type="project" value="TreeGrafter"/>
</dbReference>
<feature type="domain" description="T-SNARE coiled-coil homology" evidence="11">
    <location>
        <begin position="129"/>
        <end position="196"/>
    </location>
</feature>
<dbReference type="GO" id="GO:0042147">
    <property type="term" value="P:retrograde transport, endosome to Golgi"/>
    <property type="evidence" value="ECO:0007669"/>
    <property type="project" value="TreeGrafter"/>
</dbReference>